<keyword evidence="1" id="KW-0812">Transmembrane</keyword>
<feature type="transmembrane region" description="Helical" evidence="1">
    <location>
        <begin position="30"/>
        <end position="50"/>
    </location>
</feature>
<dbReference type="KEGG" id="salm:D0Y50_10505"/>
<reference evidence="2 3" key="1">
    <citation type="submission" date="2018-08" db="EMBL/GenBank/DDBJ databases">
        <title>Salinimonas sediminis sp. nov., a piezophilic bacterium isolated from a deep-sea sediment sample from the New Britain Trench.</title>
        <authorList>
            <person name="Cao J."/>
        </authorList>
    </citation>
    <scope>NUCLEOTIDE SEQUENCE [LARGE SCALE GENOMIC DNA]</scope>
    <source>
        <strain evidence="2 3">N102</strain>
    </source>
</reference>
<keyword evidence="1" id="KW-1133">Transmembrane helix</keyword>
<feature type="transmembrane region" description="Helical" evidence="1">
    <location>
        <begin position="101"/>
        <end position="119"/>
    </location>
</feature>
<name>A0A346NMJ9_9ALTE</name>
<keyword evidence="1" id="KW-0472">Membrane</keyword>
<evidence type="ECO:0000313" key="3">
    <source>
        <dbReference type="Proteomes" id="UP000262073"/>
    </source>
</evidence>
<accession>A0A346NMJ9</accession>
<evidence type="ECO:0000256" key="1">
    <source>
        <dbReference type="SAM" id="Phobius"/>
    </source>
</evidence>
<feature type="transmembrane region" description="Helical" evidence="1">
    <location>
        <begin position="217"/>
        <end position="237"/>
    </location>
</feature>
<dbReference type="RefSeq" id="WP_108568094.1">
    <property type="nucleotide sequence ID" value="NZ_CP031769.1"/>
</dbReference>
<evidence type="ECO:0000313" key="2">
    <source>
        <dbReference type="EMBL" id="AXR06756.1"/>
    </source>
</evidence>
<proteinExistence type="predicted"/>
<gene>
    <name evidence="2" type="ORF">D0Y50_10505</name>
</gene>
<organism evidence="2 3">
    <name type="scientific">Salinimonas sediminis</name>
    <dbReference type="NCBI Taxonomy" id="2303538"/>
    <lineage>
        <taxon>Bacteria</taxon>
        <taxon>Pseudomonadati</taxon>
        <taxon>Pseudomonadota</taxon>
        <taxon>Gammaproteobacteria</taxon>
        <taxon>Alteromonadales</taxon>
        <taxon>Alteromonadaceae</taxon>
        <taxon>Alteromonas/Salinimonas group</taxon>
        <taxon>Salinimonas</taxon>
    </lineage>
</organism>
<dbReference type="AlphaFoldDB" id="A0A346NMJ9"/>
<dbReference type="Proteomes" id="UP000262073">
    <property type="component" value="Chromosome"/>
</dbReference>
<keyword evidence="3" id="KW-1185">Reference proteome</keyword>
<protein>
    <submittedName>
        <fullName evidence="2">Uncharacterized protein</fullName>
    </submittedName>
</protein>
<feature type="transmembrane region" description="Helical" evidence="1">
    <location>
        <begin position="6"/>
        <end position="23"/>
    </location>
</feature>
<sequence length="244" mass="27135">MALTTLFTVYVVHVWLCVSAYIQELRRRSYAVLLATLLFLANATLSGALAPNNAQLLQHVNYTGAFIMGFYEECVKAGCLLLYCTYLHHTALLNIPFRDTAIWPFTLFIALLETSKVFFSPIVTTLTYLAVMPLAQVSVYTVPAISYFSATGLTLLGFIALCRIANHFLFTWCFIAFWQAQKKAYSLMLAAAHGALNIAALYIAVHYNSKATDVTVAMHLTLVVMTYAATAAIMLYVTRRIRTA</sequence>
<dbReference type="EMBL" id="CP031769">
    <property type="protein sequence ID" value="AXR06756.1"/>
    <property type="molecule type" value="Genomic_DNA"/>
</dbReference>
<feature type="transmembrane region" description="Helical" evidence="1">
    <location>
        <begin position="185"/>
        <end position="205"/>
    </location>
</feature>